<keyword evidence="4" id="KW-0479">Metal-binding</keyword>
<keyword evidence="3" id="KW-0349">Heme</keyword>
<evidence type="ECO:0000256" key="2">
    <source>
        <dbReference type="ARBA" id="ARBA00022448"/>
    </source>
</evidence>
<dbReference type="InterPro" id="IPR001486">
    <property type="entry name" value="Hemoglobin_trunc"/>
</dbReference>
<protein>
    <submittedName>
        <fullName evidence="7">Cyanoglobin</fullName>
    </submittedName>
</protein>
<dbReference type="InterPro" id="IPR019795">
    <property type="entry name" value="Globin_bac-like_CS"/>
</dbReference>
<dbReference type="SUPFAM" id="SSF46458">
    <property type="entry name" value="Globin-like"/>
    <property type="match status" value="1"/>
</dbReference>
<name>A0A142EQ08_9BACT</name>
<evidence type="ECO:0000256" key="3">
    <source>
        <dbReference type="ARBA" id="ARBA00022617"/>
    </source>
</evidence>
<dbReference type="AlphaFoldDB" id="A0A142EQ08"/>
<dbReference type="GO" id="GO:0020037">
    <property type="term" value="F:heme binding"/>
    <property type="evidence" value="ECO:0007669"/>
    <property type="project" value="InterPro"/>
</dbReference>
<evidence type="ECO:0000256" key="1">
    <source>
        <dbReference type="ARBA" id="ARBA00001971"/>
    </source>
</evidence>
<reference evidence="7 8" key="2">
    <citation type="journal article" date="2016" name="Genome Announc.">
        <title>Complete Genome Sequence of Algoriphagus sp. Strain M8-2, Isolated from a Brackish Lake.</title>
        <authorList>
            <person name="Muraguchi Y."/>
            <person name="Kushimoto K."/>
            <person name="Ohtsubo Y."/>
            <person name="Suzuki T."/>
            <person name="Dohra H."/>
            <person name="Kimbara K."/>
            <person name="Shintani M."/>
        </authorList>
    </citation>
    <scope>NUCLEOTIDE SEQUENCE [LARGE SCALE GENOMIC DNA]</scope>
    <source>
        <strain evidence="7 8">M8-2</strain>
    </source>
</reference>
<gene>
    <name evidence="7" type="ORF">AO498_12265</name>
</gene>
<evidence type="ECO:0000313" key="7">
    <source>
        <dbReference type="EMBL" id="AMQ57213.1"/>
    </source>
</evidence>
<evidence type="ECO:0000313" key="8">
    <source>
        <dbReference type="Proteomes" id="UP000073816"/>
    </source>
</evidence>
<dbReference type="InterPro" id="IPR044203">
    <property type="entry name" value="GlbO/GLB3-like"/>
</dbReference>
<accession>A0A142EQ08</accession>
<dbReference type="InterPro" id="IPR009050">
    <property type="entry name" value="Globin-like_sf"/>
</dbReference>
<dbReference type="Proteomes" id="UP000073816">
    <property type="component" value="Chromosome"/>
</dbReference>
<evidence type="ECO:0000256" key="4">
    <source>
        <dbReference type="ARBA" id="ARBA00022723"/>
    </source>
</evidence>
<dbReference type="InterPro" id="IPR012292">
    <property type="entry name" value="Globin/Proto"/>
</dbReference>
<dbReference type="PATRIC" id="fig|1727163.4.peg.2563"/>
<dbReference type="PANTHER" id="PTHR47366">
    <property type="entry name" value="TWO-ON-TWO HEMOGLOBIN-3"/>
    <property type="match status" value="1"/>
</dbReference>
<reference evidence="8" key="1">
    <citation type="submission" date="2015-09" db="EMBL/GenBank/DDBJ databases">
        <title>Complete sequence of Algoriphagus sp. M8-2.</title>
        <authorList>
            <person name="Shintani M."/>
        </authorList>
    </citation>
    <scope>NUCLEOTIDE SEQUENCE [LARGE SCALE GENOMIC DNA]</scope>
    <source>
        <strain evidence="8">M8-2</strain>
    </source>
</reference>
<keyword evidence="5" id="KW-0408">Iron</keyword>
<evidence type="ECO:0000256" key="6">
    <source>
        <dbReference type="ARBA" id="ARBA00034496"/>
    </source>
</evidence>
<dbReference type="Pfam" id="PF01152">
    <property type="entry name" value="Bac_globin"/>
    <property type="match status" value="1"/>
</dbReference>
<comment type="cofactor">
    <cofactor evidence="1">
        <name>heme</name>
        <dbReference type="ChEBI" id="CHEBI:30413"/>
    </cofactor>
</comment>
<sequence length="124" mass="14931">MNPFQSVYEAIGEENIQKLTHYFYEEVALIPELRKLYPEDLEPAERRLFLFLLQVFGGPQTYSEERGHPRLRMRHFEWKIDPKMREHWLNAMLSSLDRLNPEPTVKELMQGYFVKVANHMVNHE</sequence>
<dbReference type="KEGG" id="alm:AO498_12265"/>
<dbReference type="STRING" id="1727163.AO498_12265"/>
<dbReference type="Gene3D" id="1.10.490.10">
    <property type="entry name" value="Globins"/>
    <property type="match status" value="1"/>
</dbReference>
<organism evidence="7 8">
    <name type="scientific">Algoriphagus sanaruensis</name>
    <dbReference type="NCBI Taxonomy" id="1727163"/>
    <lineage>
        <taxon>Bacteria</taxon>
        <taxon>Pseudomonadati</taxon>
        <taxon>Bacteroidota</taxon>
        <taxon>Cytophagia</taxon>
        <taxon>Cytophagales</taxon>
        <taxon>Cyclobacteriaceae</taxon>
        <taxon>Algoriphagus</taxon>
    </lineage>
</organism>
<dbReference type="GO" id="GO:0046872">
    <property type="term" value="F:metal ion binding"/>
    <property type="evidence" value="ECO:0007669"/>
    <property type="project" value="UniProtKB-KW"/>
</dbReference>
<dbReference type="RefSeq" id="WP_067548031.1">
    <property type="nucleotide sequence ID" value="NZ_CP012836.1"/>
</dbReference>
<dbReference type="CDD" id="cd08917">
    <property type="entry name" value="TrHb2_O"/>
    <property type="match status" value="1"/>
</dbReference>
<dbReference type="GO" id="GO:0019825">
    <property type="term" value="F:oxygen binding"/>
    <property type="evidence" value="ECO:0007669"/>
    <property type="project" value="InterPro"/>
</dbReference>
<dbReference type="EMBL" id="CP012836">
    <property type="protein sequence ID" value="AMQ57213.1"/>
    <property type="molecule type" value="Genomic_DNA"/>
</dbReference>
<comment type="similarity">
    <text evidence="6">Belongs to the truncated hemoglobin family. Group II subfamily.</text>
</comment>
<evidence type="ECO:0000256" key="5">
    <source>
        <dbReference type="ARBA" id="ARBA00023004"/>
    </source>
</evidence>
<proteinExistence type="inferred from homology"/>
<dbReference type="OrthoDB" id="9790913at2"/>
<keyword evidence="8" id="KW-1185">Reference proteome</keyword>
<dbReference type="GO" id="GO:0005344">
    <property type="term" value="F:oxygen carrier activity"/>
    <property type="evidence" value="ECO:0007669"/>
    <property type="project" value="InterPro"/>
</dbReference>
<dbReference type="PROSITE" id="PS01213">
    <property type="entry name" value="GLOBIN_FAM_2"/>
    <property type="match status" value="1"/>
</dbReference>
<dbReference type="PANTHER" id="PTHR47366:SF1">
    <property type="entry name" value="TWO-ON-TWO HEMOGLOBIN-3"/>
    <property type="match status" value="1"/>
</dbReference>
<keyword evidence="2" id="KW-0813">Transport</keyword>